<dbReference type="RefSeq" id="WP_063232772.1">
    <property type="nucleotide sequence ID" value="NZ_BCVO01000003.1"/>
</dbReference>
<dbReference type="InterPro" id="IPR000182">
    <property type="entry name" value="GNAT_dom"/>
</dbReference>
<evidence type="ECO:0000259" key="1">
    <source>
        <dbReference type="PROSITE" id="PS51186"/>
    </source>
</evidence>
<dbReference type="Gene3D" id="3.40.630.30">
    <property type="match status" value="1"/>
</dbReference>
<dbReference type="InterPro" id="IPR016181">
    <property type="entry name" value="Acyl_CoA_acyltransferase"/>
</dbReference>
<organism evidence="2 3">
    <name type="scientific">Peribacillus simplex NBRC 15720 = DSM 1321</name>
    <dbReference type="NCBI Taxonomy" id="1349754"/>
    <lineage>
        <taxon>Bacteria</taxon>
        <taxon>Bacillati</taxon>
        <taxon>Bacillota</taxon>
        <taxon>Bacilli</taxon>
        <taxon>Bacillales</taxon>
        <taxon>Bacillaceae</taxon>
        <taxon>Peribacillus</taxon>
    </lineage>
</organism>
<evidence type="ECO:0000313" key="3">
    <source>
        <dbReference type="Proteomes" id="UP000214618"/>
    </source>
</evidence>
<name>A0A223EL18_9BACI</name>
<reference evidence="2 3" key="1">
    <citation type="submission" date="2016-10" db="EMBL/GenBank/DDBJ databases">
        <title>The whole genome sequencing and assembly of Bacillus simplex DSM 1321 strain.</title>
        <authorList>
            <person name="Park M.-K."/>
            <person name="Lee Y.-J."/>
            <person name="Yi H."/>
            <person name="Bahn Y.-S."/>
            <person name="Kim J.F."/>
            <person name="Lee D.-W."/>
        </authorList>
    </citation>
    <scope>NUCLEOTIDE SEQUENCE [LARGE SCALE GENOMIC DNA]</scope>
    <source>
        <strain evidence="2 3">DSM 1321</strain>
    </source>
</reference>
<dbReference type="GO" id="GO:0016747">
    <property type="term" value="F:acyltransferase activity, transferring groups other than amino-acyl groups"/>
    <property type="evidence" value="ECO:0007669"/>
    <property type="project" value="InterPro"/>
</dbReference>
<dbReference type="AlphaFoldDB" id="A0A223EL18"/>
<dbReference type="InterPro" id="IPR056935">
    <property type="entry name" value="Rv0428c-like_C"/>
</dbReference>
<dbReference type="Proteomes" id="UP000214618">
    <property type="component" value="Chromosome"/>
</dbReference>
<dbReference type="GeneID" id="56475019"/>
<proteinExistence type="predicted"/>
<feature type="domain" description="N-acetyltransferase" evidence="1">
    <location>
        <begin position="108"/>
        <end position="252"/>
    </location>
</feature>
<dbReference type="SUPFAM" id="SSF55729">
    <property type="entry name" value="Acyl-CoA N-acyltransferases (Nat)"/>
    <property type="match status" value="1"/>
</dbReference>
<evidence type="ECO:0000313" key="2">
    <source>
        <dbReference type="EMBL" id="ASS95957.1"/>
    </source>
</evidence>
<protein>
    <recommendedName>
        <fullName evidence="1">N-acetyltransferase domain-containing protein</fullName>
    </recommendedName>
</protein>
<dbReference type="CDD" id="cd04301">
    <property type="entry name" value="NAT_SF"/>
    <property type="match status" value="1"/>
</dbReference>
<dbReference type="Pfam" id="PF24553">
    <property type="entry name" value="Rv0428c_C"/>
    <property type="match status" value="1"/>
</dbReference>
<dbReference type="PROSITE" id="PS51186">
    <property type="entry name" value="GNAT"/>
    <property type="match status" value="1"/>
</dbReference>
<accession>A0A223EL18</accession>
<dbReference type="EMBL" id="CP017704">
    <property type="protein sequence ID" value="ASS95957.1"/>
    <property type="molecule type" value="Genomic_DNA"/>
</dbReference>
<sequence length="252" mass="28904">MDHSKLIQKIEELSLNALPAIQTQIYDGWVIRFADGYTKRANSITPIYTSNENVKKKILNCEQLYFAKNDKAVYKMTPQAKPINLDRVLEESGYVLEGTTSVQVLNLAETESPNETNVIKYDHLHDDWFHDFCLLSNINDHDQTILKKMLGNIIPQTCFMLLTDEGGTVTASGLGVLEDEYIGLYNIITHENFRNQGNGAILIRNLLHWGKENGAKNAYLQVIETNEPALCLYGKMGFEEKYKYWYRIKTKE</sequence>
<gene>
    <name evidence="2" type="ORF">BS1321_19820</name>
</gene>
<dbReference type="OrthoDB" id="9805924at2"/>